<protein>
    <submittedName>
        <fullName evidence="2">Carboxymuconolactone decarboxylase family protein</fullName>
    </submittedName>
</protein>
<name>A0A4R0IIA9_9ACTN</name>
<dbReference type="EMBL" id="SJKA01000006">
    <property type="protein sequence ID" value="TCC32377.1"/>
    <property type="molecule type" value="Genomic_DNA"/>
</dbReference>
<dbReference type="PANTHER" id="PTHR34846:SF10">
    <property type="entry name" value="CYTOPLASMIC PROTEIN"/>
    <property type="match status" value="1"/>
</dbReference>
<proteinExistence type="predicted"/>
<dbReference type="Pfam" id="PF02627">
    <property type="entry name" value="CMD"/>
    <property type="match status" value="1"/>
</dbReference>
<dbReference type="NCBIfam" id="TIGR00778">
    <property type="entry name" value="ahpD_dom"/>
    <property type="match status" value="1"/>
</dbReference>
<dbReference type="InterPro" id="IPR029032">
    <property type="entry name" value="AhpD-like"/>
</dbReference>
<dbReference type="Gene3D" id="1.20.1290.10">
    <property type="entry name" value="AhpD-like"/>
    <property type="match status" value="1"/>
</dbReference>
<dbReference type="PANTHER" id="PTHR34846">
    <property type="entry name" value="4-CARBOXYMUCONOLACTONE DECARBOXYLASE FAMILY PROTEIN (AFU_ORTHOLOGUE AFUA_6G11590)"/>
    <property type="match status" value="1"/>
</dbReference>
<organism evidence="2 3">
    <name type="scientific">Kribbella sindirgiensis</name>
    <dbReference type="NCBI Taxonomy" id="1124744"/>
    <lineage>
        <taxon>Bacteria</taxon>
        <taxon>Bacillati</taxon>
        <taxon>Actinomycetota</taxon>
        <taxon>Actinomycetes</taxon>
        <taxon>Propionibacteriales</taxon>
        <taxon>Kribbellaceae</taxon>
        <taxon>Kribbella</taxon>
    </lineage>
</organism>
<evidence type="ECO:0000259" key="1">
    <source>
        <dbReference type="Pfam" id="PF02627"/>
    </source>
</evidence>
<keyword evidence="3" id="KW-1185">Reference proteome</keyword>
<dbReference type="AlphaFoldDB" id="A0A4R0IIA9"/>
<feature type="domain" description="Carboxymuconolactone decarboxylase-like" evidence="1">
    <location>
        <begin position="16"/>
        <end position="92"/>
    </location>
</feature>
<dbReference type="GO" id="GO:0051920">
    <property type="term" value="F:peroxiredoxin activity"/>
    <property type="evidence" value="ECO:0007669"/>
    <property type="project" value="InterPro"/>
</dbReference>
<dbReference type="InterPro" id="IPR003779">
    <property type="entry name" value="CMD-like"/>
</dbReference>
<dbReference type="OrthoDB" id="9801997at2"/>
<accession>A0A4R0IIA9</accession>
<evidence type="ECO:0000313" key="2">
    <source>
        <dbReference type="EMBL" id="TCC32377.1"/>
    </source>
</evidence>
<evidence type="ECO:0000313" key="3">
    <source>
        <dbReference type="Proteomes" id="UP000292695"/>
    </source>
</evidence>
<reference evidence="2 3" key="1">
    <citation type="submission" date="2019-02" db="EMBL/GenBank/DDBJ databases">
        <title>Kribbella capetownensis sp. nov. and Kribbella speibonae sp. nov., isolated from soil.</title>
        <authorList>
            <person name="Curtis S.M."/>
            <person name="Norton I."/>
            <person name="Everest G.J."/>
            <person name="Meyers P.R."/>
        </authorList>
    </citation>
    <scope>NUCLEOTIDE SEQUENCE [LARGE SCALE GENOMIC DNA]</scope>
    <source>
        <strain evidence="2 3">DSM 27082</strain>
    </source>
</reference>
<gene>
    <name evidence="2" type="ORF">E0H50_19495</name>
</gene>
<sequence length="147" mass="16131">MDERMNFSKVSPAGFRAVFGVENYVQGVVDQTLLHLIKIRASMLNGCAFCLNMHTTDALKDGESSQRLFGLAAWHDSSFYDDRERAALALTDAVTVLERTGVPDDLWDAALAQFGEEGTANVLLAIGTINLWTRLNVATRKQPELAG</sequence>
<dbReference type="Proteomes" id="UP000292695">
    <property type="component" value="Unassembled WGS sequence"/>
</dbReference>
<comment type="caution">
    <text evidence="2">The sequence shown here is derived from an EMBL/GenBank/DDBJ whole genome shotgun (WGS) entry which is preliminary data.</text>
</comment>
<dbReference type="InterPro" id="IPR004675">
    <property type="entry name" value="AhpD_core"/>
</dbReference>
<dbReference type="SUPFAM" id="SSF69118">
    <property type="entry name" value="AhpD-like"/>
    <property type="match status" value="1"/>
</dbReference>
<dbReference type="RefSeq" id="WP_131290392.1">
    <property type="nucleotide sequence ID" value="NZ_SJKA01000006.1"/>
</dbReference>